<organism evidence="13">
    <name type="scientific">Zea mays</name>
    <name type="common">Maize</name>
    <dbReference type="NCBI Taxonomy" id="4577"/>
    <lineage>
        <taxon>Eukaryota</taxon>
        <taxon>Viridiplantae</taxon>
        <taxon>Streptophyta</taxon>
        <taxon>Embryophyta</taxon>
        <taxon>Tracheophyta</taxon>
        <taxon>Spermatophyta</taxon>
        <taxon>Magnoliopsida</taxon>
        <taxon>Liliopsida</taxon>
        <taxon>Poales</taxon>
        <taxon>Poaceae</taxon>
        <taxon>PACMAD clade</taxon>
        <taxon>Panicoideae</taxon>
        <taxon>Andropogonodae</taxon>
        <taxon>Andropogoneae</taxon>
        <taxon>Tripsacinae</taxon>
        <taxon>Zea</taxon>
    </lineage>
</organism>
<evidence type="ECO:0000256" key="1">
    <source>
        <dbReference type="ARBA" id="ARBA00004496"/>
    </source>
</evidence>
<dbReference type="InterPro" id="IPR047187">
    <property type="entry name" value="SF1_C_Upf1"/>
</dbReference>
<keyword evidence="6" id="KW-0863">Zinc-finger</keyword>
<keyword evidence="9" id="KW-0862">Zinc</keyword>
<dbReference type="InterPro" id="IPR027417">
    <property type="entry name" value="P-loop_NTPase"/>
</dbReference>
<keyword evidence="5" id="KW-0547">Nucleotide-binding</keyword>
<dbReference type="GO" id="GO:0008270">
    <property type="term" value="F:zinc ion binding"/>
    <property type="evidence" value="ECO:0007669"/>
    <property type="project" value="UniProtKB-KW"/>
</dbReference>
<dbReference type="Gene3D" id="3.40.50.300">
    <property type="entry name" value="P-loop containing nucleotide triphosphate hydrolases"/>
    <property type="match status" value="2"/>
</dbReference>
<feature type="domain" description="DNA2/NAM7 helicase-like C-terminal" evidence="12">
    <location>
        <begin position="48"/>
        <end position="216"/>
    </location>
</feature>
<dbReference type="InterPro" id="IPR041679">
    <property type="entry name" value="DNA2/NAM7-like_C"/>
</dbReference>
<comment type="subcellular location">
    <subcellularLocation>
        <location evidence="1">Cytoplasm</location>
    </subcellularLocation>
</comment>
<dbReference type="GO" id="GO:0005524">
    <property type="term" value="F:ATP binding"/>
    <property type="evidence" value="ECO:0007669"/>
    <property type="project" value="UniProtKB-KW"/>
</dbReference>
<keyword evidence="8" id="KW-0347">Helicase</keyword>
<evidence type="ECO:0000259" key="12">
    <source>
        <dbReference type="Pfam" id="PF13087"/>
    </source>
</evidence>
<protein>
    <submittedName>
        <fullName evidence="13">Regulator of nonsense transcripts 1</fullName>
    </submittedName>
</protein>
<evidence type="ECO:0000256" key="5">
    <source>
        <dbReference type="ARBA" id="ARBA00022741"/>
    </source>
</evidence>
<evidence type="ECO:0000256" key="2">
    <source>
        <dbReference type="ARBA" id="ARBA00007913"/>
    </source>
</evidence>
<evidence type="ECO:0000256" key="6">
    <source>
        <dbReference type="ARBA" id="ARBA00022771"/>
    </source>
</evidence>
<evidence type="ECO:0000256" key="7">
    <source>
        <dbReference type="ARBA" id="ARBA00022801"/>
    </source>
</evidence>
<keyword evidence="11" id="KW-1133">Transmembrane helix</keyword>
<sequence>MPSGRPVSSPSSPPTTLARIRDSLVVLVGDHCQLGPVIMCKKAAHAELAQSLFERLVILGVKPFRLQVQYRMHPCLSEFPSNCFYEGTLQNGVTVNERQSSGIDFPWLVPNRPMFFYVQMGQEEISASGTSYLNRTEAANVEKIVTTFLRSGVVPSQIGVITPYEGQRAYIVNYMSRNGSLRQQLYKEIKVASVDSFQGREKDYIILSCVRSNEHQCKQLIHETIKALLMWNIPGWDLLFIYLYLWCASFSFPIIVLACL</sequence>
<dbReference type="GO" id="GO:0005737">
    <property type="term" value="C:cytoplasm"/>
    <property type="evidence" value="ECO:0007669"/>
    <property type="project" value="UniProtKB-SubCell"/>
</dbReference>
<dbReference type="FunFam" id="3.40.50.300:FF:000097">
    <property type="entry name" value="Regulator of nonsense transcripts 1"/>
    <property type="match status" value="1"/>
</dbReference>
<keyword evidence="11" id="KW-0472">Membrane</keyword>
<feature type="transmembrane region" description="Helical" evidence="11">
    <location>
        <begin position="239"/>
        <end position="259"/>
    </location>
</feature>
<dbReference type="PANTHER" id="PTHR10887">
    <property type="entry name" value="DNA2/NAM7 HELICASE FAMILY"/>
    <property type="match status" value="1"/>
</dbReference>
<dbReference type="CDD" id="cd18808">
    <property type="entry name" value="SF1_C_Upf1"/>
    <property type="match status" value="1"/>
</dbReference>
<evidence type="ECO:0000256" key="10">
    <source>
        <dbReference type="ARBA" id="ARBA00022840"/>
    </source>
</evidence>
<dbReference type="GO" id="GO:0010468">
    <property type="term" value="P:regulation of gene expression"/>
    <property type="evidence" value="ECO:0007669"/>
    <property type="project" value="UniProtKB-ARBA"/>
</dbReference>
<reference evidence="13" key="1">
    <citation type="journal article" date="2018" name="Nat. Genet.">
        <title>Extensive intraspecific gene order and gene structural variations between Mo17 and other maize genomes.</title>
        <authorList>
            <person name="Sun S."/>
            <person name="Zhou Y."/>
            <person name="Chen J."/>
            <person name="Shi J."/>
            <person name="Zhao H."/>
            <person name="Zhao H."/>
            <person name="Song W."/>
            <person name="Zhang M."/>
            <person name="Cui Y."/>
            <person name="Dong X."/>
            <person name="Liu H."/>
            <person name="Ma X."/>
            <person name="Jiao Y."/>
            <person name="Wang B."/>
            <person name="Wei X."/>
            <person name="Stein J.C."/>
            <person name="Glaubitz J.C."/>
            <person name="Lu F."/>
            <person name="Yu G."/>
            <person name="Liang C."/>
            <person name="Fengler K."/>
            <person name="Li B."/>
            <person name="Rafalski A."/>
            <person name="Schnable P.S."/>
            <person name="Ware D.H."/>
            <person name="Buckler E.S."/>
            <person name="Lai J."/>
        </authorList>
    </citation>
    <scope>NUCLEOTIDE SEQUENCE [LARGE SCALE GENOMIC DNA]</scope>
    <source>
        <tissue evidence="13">Seedling</tissue>
    </source>
</reference>
<keyword evidence="3" id="KW-0963">Cytoplasm</keyword>
<keyword evidence="7" id="KW-0378">Hydrolase</keyword>
<name>A0A3L6DDN8_MAIZE</name>
<evidence type="ECO:0000313" key="13">
    <source>
        <dbReference type="EMBL" id="PWZ06227.1"/>
    </source>
</evidence>
<dbReference type="GO" id="GO:0004386">
    <property type="term" value="F:helicase activity"/>
    <property type="evidence" value="ECO:0007669"/>
    <property type="project" value="UniProtKB-KW"/>
</dbReference>
<dbReference type="Proteomes" id="UP000251960">
    <property type="component" value="Chromosome 9"/>
</dbReference>
<evidence type="ECO:0000256" key="8">
    <source>
        <dbReference type="ARBA" id="ARBA00022806"/>
    </source>
</evidence>
<keyword evidence="10" id="KW-0067">ATP-binding</keyword>
<keyword evidence="4" id="KW-0479">Metal-binding</keyword>
<dbReference type="Pfam" id="PF13087">
    <property type="entry name" value="AAA_12"/>
    <property type="match status" value="1"/>
</dbReference>
<comment type="caution">
    <text evidence="13">The sequence shown here is derived from an EMBL/GenBank/DDBJ whole genome shotgun (WGS) entry which is preliminary data.</text>
</comment>
<gene>
    <name evidence="13" type="primary">UPF1_4</name>
    <name evidence="13" type="ORF">Zm00014a_023944</name>
</gene>
<dbReference type="AlphaFoldDB" id="A0A3L6DDN8"/>
<comment type="similarity">
    <text evidence="2">Belongs to the DNA2/NAM7 helicase family.</text>
</comment>
<accession>A0A3L6DDN8</accession>
<dbReference type="InterPro" id="IPR045055">
    <property type="entry name" value="DNA2/NAM7-like"/>
</dbReference>
<dbReference type="SUPFAM" id="SSF52540">
    <property type="entry name" value="P-loop containing nucleoside triphosphate hydrolases"/>
    <property type="match status" value="1"/>
</dbReference>
<proteinExistence type="inferred from homology"/>
<dbReference type="EMBL" id="NCVQ01000010">
    <property type="protein sequence ID" value="PWZ06227.1"/>
    <property type="molecule type" value="Genomic_DNA"/>
</dbReference>
<dbReference type="PANTHER" id="PTHR10887:SF364">
    <property type="entry name" value="REGULATOR OF NONSENSE TRANSCRIPTS 1"/>
    <property type="match status" value="1"/>
</dbReference>
<evidence type="ECO:0000256" key="4">
    <source>
        <dbReference type="ARBA" id="ARBA00022723"/>
    </source>
</evidence>
<evidence type="ECO:0000256" key="3">
    <source>
        <dbReference type="ARBA" id="ARBA00022490"/>
    </source>
</evidence>
<evidence type="ECO:0000256" key="11">
    <source>
        <dbReference type="SAM" id="Phobius"/>
    </source>
</evidence>
<keyword evidence="11" id="KW-0812">Transmembrane</keyword>
<evidence type="ECO:0000256" key="9">
    <source>
        <dbReference type="ARBA" id="ARBA00022833"/>
    </source>
</evidence>
<dbReference type="GO" id="GO:0016787">
    <property type="term" value="F:hydrolase activity"/>
    <property type="evidence" value="ECO:0007669"/>
    <property type="project" value="UniProtKB-KW"/>
</dbReference>